<evidence type="ECO:0000256" key="1">
    <source>
        <dbReference type="ARBA" id="ARBA00009013"/>
    </source>
</evidence>
<dbReference type="PANTHER" id="PTHR33495">
    <property type="entry name" value="ANTI-SIGMA FACTOR ANTAGONIST TM_1081-RELATED-RELATED"/>
    <property type="match status" value="1"/>
</dbReference>
<sequence>MNQMDKFQIRTENKENECVLYVSGELDLSMAGEMRSAVEPLMEQTERTLVLNLKDLTYIDSTGIGIILSILKARTANKGPFLVEDIPVKIKRLFDMTGVSKFIPTNGQFA</sequence>
<gene>
    <name evidence="4" type="ORF">ACFSUF_05210</name>
</gene>
<dbReference type="PANTHER" id="PTHR33495:SF2">
    <property type="entry name" value="ANTI-SIGMA FACTOR ANTAGONIST TM_1081-RELATED"/>
    <property type="match status" value="1"/>
</dbReference>
<dbReference type="CDD" id="cd07043">
    <property type="entry name" value="STAS_anti-anti-sigma_factors"/>
    <property type="match status" value="1"/>
</dbReference>
<dbReference type="SUPFAM" id="SSF52091">
    <property type="entry name" value="SpoIIaa-like"/>
    <property type="match status" value="1"/>
</dbReference>
<dbReference type="Gene3D" id="3.30.750.24">
    <property type="entry name" value="STAS domain"/>
    <property type="match status" value="1"/>
</dbReference>
<comment type="caution">
    <text evidence="4">The sequence shown here is derived from an EMBL/GenBank/DDBJ whole genome shotgun (WGS) entry which is preliminary data.</text>
</comment>
<dbReference type="InterPro" id="IPR002645">
    <property type="entry name" value="STAS_dom"/>
</dbReference>
<comment type="similarity">
    <text evidence="1 2">Belongs to the anti-sigma-factor antagonist family.</text>
</comment>
<dbReference type="Proteomes" id="UP001597541">
    <property type="component" value="Unassembled WGS sequence"/>
</dbReference>
<protein>
    <recommendedName>
        <fullName evidence="2">Anti-sigma factor antagonist</fullName>
    </recommendedName>
</protein>
<keyword evidence="5" id="KW-1185">Reference proteome</keyword>
<name>A0ABW5P9S1_9BACL</name>
<accession>A0ABW5P9S1</accession>
<proteinExistence type="inferred from homology"/>
<evidence type="ECO:0000259" key="3">
    <source>
        <dbReference type="PROSITE" id="PS50801"/>
    </source>
</evidence>
<dbReference type="PROSITE" id="PS50801">
    <property type="entry name" value="STAS"/>
    <property type="match status" value="1"/>
</dbReference>
<organism evidence="4 5">
    <name type="scientific">Paenibacillus gansuensis</name>
    <dbReference type="NCBI Taxonomy" id="306542"/>
    <lineage>
        <taxon>Bacteria</taxon>
        <taxon>Bacillati</taxon>
        <taxon>Bacillota</taxon>
        <taxon>Bacilli</taxon>
        <taxon>Bacillales</taxon>
        <taxon>Paenibacillaceae</taxon>
        <taxon>Paenibacillus</taxon>
    </lineage>
</organism>
<dbReference type="Pfam" id="PF01740">
    <property type="entry name" value="STAS"/>
    <property type="match status" value="1"/>
</dbReference>
<dbReference type="EMBL" id="JBHUME010000005">
    <property type="protein sequence ID" value="MFD2611819.1"/>
    <property type="molecule type" value="Genomic_DNA"/>
</dbReference>
<dbReference type="NCBIfam" id="TIGR00377">
    <property type="entry name" value="ant_ant_sig"/>
    <property type="match status" value="1"/>
</dbReference>
<feature type="domain" description="STAS" evidence="3">
    <location>
        <begin position="7"/>
        <end position="110"/>
    </location>
</feature>
<dbReference type="InterPro" id="IPR003658">
    <property type="entry name" value="Anti-sigma_ant"/>
</dbReference>
<reference evidence="5" key="1">
    <citation type="journal article" date="2019" name="Int. J. Syst. Evol. Microbiol.">
        <title>The Global Catalogue of Microorganisms (GCM) 10K type strain sequencing project: providing services to taxonomists for standard genome sequencing and annotation.</title>
        <authorList>
            <consortium name="The Broad Institute Genomics Platform"/>
            <consortium name="The Broad Institute Genome Sequencing Center for Infectious Disease"/>
            <person name="Wu L."/>
            <person name="Ma J."/>
        </authorList>
    </citation>
    <scope>NUCLEOTIDE SEQUENCE [LARGE SCALE GENOMIC DNA]</scope>
    <source>
        <strain evidence="5">KCTC 3950</strain>
    </source>
</reference>
<evidence type="ECO:0000256" key="2">
    <source>
        <dbReference type="RuleBase" id="RU003749"/>
    </source>
</evidence>
<evidence type="ECO:0000313" key="5">
    <source>
        <dbReference type="Proteomes" id="UP001597541"/>
    </source>
</evidence>
<dbReference type="RefSeq" id="WP_377600823.1">
    <property type="nucleotide sequence ID" value="NZ_JBHUME010000005.1"/>
</dbReference>
<evidence type="ECO:0000313" key="4">
    <source>
        <dbReference type="EMBL" id="MFD2611819.1"/>
    </source>
</evidence>
<dbReference type="InterPro" id="IPR036513">
    <property type="entry name" value="STAS_dom_sf"/>
</dbReference>